<gene>
    <name evidence="1" type="ORF">GCM10010201_31790</name>
</gene>
<evidence type="ECO:0000313" key="2">
    <source>
        <dbReference type="Proteomes" id="UP001499978"/>
    </source>
</evidence>
<comment type="caution">
    <text evidence="1">The sequence shown here is derived from an EMBL/GenBank/DDBJ whole genome shotgun (WGS) entry which is preliminary data.</text>
</comment>
<organism evidence="1 2">
    <name type="scientific">Pilimelia columellifera subsp. columellifera</name>
    <dbReference type="NCBI Taxonomy" id="706583"/>
    <lineage>
        <taxon>Bacteria</taxon>
        <taxon>Bacillati</taxon>
        <taxon>Actinomycetota</taxon>
        <taxon>Actinomycetes</taxon>
        <taxon>Micromonosporales</taxon>
        <taxon>Micromonosporaceae</taxon>
        <taxon>Pilimelia</taxon>
    </lineage>
</organism>
<sequence>MWLGLVRDEAAIDLLESWLAAGGPGLASLPAALSLQVFPAPKSVGSDRVR</sequence>
<keyword evidence="2" id="KW-1185">Reference proteome</keyword>
<protein>
    <submittedName>
        <fullName evidence="1">Uncharacterized protein</fullName>
    </submittedName>
</protein>
<reference evidence="1 2" key="1">
    <citation type="journal article" date="2019" name="Int. J. Syst. Evol. Microbiol.">
        <title>The Global Catalogue of Microorganisms (GCM) 10K type strain sequencing project: providing services to taxonomists for standard genome sequencing and annotation.</title>
        <authorList>
            <consortium name="The Broad Institute Genomics Platform"/>
            <consortium name="The Broad Institute Genome Sequencing Center for Infectious Disease"/>
            <person name="Wu L."/>
            <person name="Ma J."/>
        </authorList>
    </citation>
    <scope>NUCLEOTIDE SEQUENCE [LARGE SCALE GENOMIC DNA]</scope>
    <source>
        <strain evidence="1 2">JCM 3367</strain>
    </source>
</reference>
<dbReference type="EMBL" id="BAAARY010000019">
    <property type="protein sequence ID" value="GAA2530054.1"/>
    <property type="molecule type" value="Genomic_DNA"/>
</dbReference>
<proteinExistence type="predicted"/>
<evidence type="ECO:0000313" key="1">
    <source>
        <dbReference type="EMBL" id="GAA2530054.1"/>
    </source>
</evidence>
<dbReference type="Proteomes" id="UP001499978">
    <property type="component" value="Unassembled WGS sequence"/>
</dbReference>
<accession>A0ABN3NPU0</accession>
<name>A0ABN3NPU0_9ACTN</name>